<dbReference type="GO" id="GO:0006508">
    <property type="term" value="P:proteolysis"/>
    <property type="evidence" value="ECO:0007669"/>
    <property type="project" value="InterPro"/>
</dbReference>
<evidence type="ECO:0000256" key="1">
    <source>
        <dbReference type="SAM" id="Phobius"/>
    </source>
</evidence>
<dbReference type="EMBL" id="JABBFX010000001">
    <property type="protein sequence ID" value="NML43859.1"/>
    <property type="molecule type" value="Genomic_DNA"/>
</dbReference>
<feature type="transmembrane region" description="Helical" evidence="1">
    <location>
        <begin position="75"/>
        <end position="97"/>
    </location>
</feature>
<dbReference type="SUPFAM" id="SSF52129">
    <property type="entry name" value="Caspase-like"/>
    <property type="match status" value="1"/>
</dbReference>
<keyword evidence="1" id="KW-1133">Transmembrane helix</keyword>
<gene>
    <name evidence="2" type="ORF">HHL11_08870</name>
</gene>
<dbReference type="Proteomes" id="UP000541185">
    <property type="component" value="Unassembled WGS sequence"/>
</dbReference>
<dbReference type="Pfam" id="PF01650">
    <property type="entry name" value="Peptidase_C13"/>
    <property type="match status" value="1"/>
</dbReference>
<reference evidence="2 3" key="1">
    <citation type="submission" date="2020-04" db="EMBL/GenBank/DDBJ databases">
        <title>Ramlibacter sp. G-1-2-2 isolated from soil.</title>
        <authorList>
            <person name="Dahal R.H."/>
        </authorList>
    </citation>
    <scope>NUCLEOTIDE SEQUENCE [LARGE SCALE GENOMIC DNA]</scope>
    <source>
        <strain evidence="2 3">G-1-2-2</strain>
    </source>
</reference>
<keyword evidence="1" id="KW-0472">Membrane</keyword>
<dbReference type="AlphaFoldDB" id="A0A848H2W8"/>
<feature type="transmembrane region" description="Helical" evidence="1">
    <location>
        <begin position="109"/>
        <end position="129"/>
    </location>
</feature>
<dbReference type="InterPro" id="IPR001096">
    <property type="entry name" value="Peptidase_C13"/>
</dbReference>
<sequence>MSDAAVSASQSQPAAPALPLHAWVLEGLRAGVFLRPRVAGREPAPAQLLWLALIAAAVEIALGRLEVAGSADFNLHSYLASWWGIGAMALLMWALLARDPLAADRPSGVATWFALWLMAAIPPGVAAQALSILQAQDWLPDNLDDSALFAWGVYFVLWAWTIAVALRLGWHFGLSRGRLFALAFGLVAIFGVTAWEFPDRPWLSDEPQEEEQRLVLSQEVFETQQALWQNAVDGLAPHRPGRVDVYGLVFAPDGGEDVFLRESALVTRVLEQRFDASGRVLLLVNHPTTAETLPWATPRNLQRGVEAIAQRMDREHDVLVVYLTSHGAADFQLAAANPPLDVDTISPGELRLALDNAGIRNRVIFVSACYSGGWVGPLAGDTTLVMTAADADHTSYGCGRLSDLTFFGRAVFDEQLRRTHSFEQAFAAAVPVIKQREDEAGKTDGFSNPQISVGEKIKPVLRELAQRLDALPPKP</sequence>
<proteinExistence type="predicted"/>
<dbReference type="InterPro" id="IPR029030">
    <property type="entry name" value="Caspase-like_dom_sf"/>
</dbReference>
<evidence type="ECO:0000313" key="2">
    <source>
        <dbReference type="EMBL" id="NML43859.1"/>
    </source>
</evidence>
<feature type="transmembrane region" description="Helical" evidence="1">
    <location>
        <begin position="149"/>
        <end position="170"/>
    </location>
</feature>
<keyword evidence="3" id="KW-1185">Reference proteome</keyword>
<dbReference type="Gene3D" id="3.40.50.1460">
    <property type="match status" value="1"/>
</dbReference>
<dbReference type="GO" id="GO:0008233">
    <property type="term" value="F:peptidase activity"/>
    <property type="evidence" value="ECO:0007669"/>
    <property type="project" value="InterPro"/>
</dbReference>
<accession>A0A848H2W8</accession>
<dbReference type="RefSeq" id="WP_169418040.1">
    <property type="nucleotide sequence ID" value="NZ_JABBFX010000001.1"/>
</dbReference>
<evidence type="ECO:0000313" key="3">
    <source>
        <dbReference type="Proteomes" id="UP000541185"/>
    </source>
</evidence>
<evidence type="ECO:0008006" key="4">
    <source>
        <dbReference type="Google" id="ProtNLM"/>
    </source>
</evidence>
<feature type="transmembrane region" description="Helical" evidence="1">
    <location>
        <begin position="44"/>
        <end position="63"/>
    </location>
</feature>
<keyword evidence="1" id="KW-0812">Transmembrane</keyword>
<feature type="transmembrane region" description="Helical" evidence="1">
    <location>
        <begin position="179"/>
        <end position="197"/>
    </location>
</feature>
<organism evidence="2 3">
    <name type="scientific">Ramlibacter agri</name>
    <dbReference type="NCBI Taxonomy" id="2728837"/>
    <lineage>
        <taxon>Bacteria</taxon>
        <taxon>Pseudomonadati</taxon>
        <taxon>Pseudomonadota</taxon>
        <taxon>Betaproteobacteria</taxon>
        <taxon>Burkholderiales</taxon>
        <taxon>Comamonadaceae</taxon>
        <taxon>Ramlibacter</taxon>
    </lineage>
</organism>
<protein>
    <recommendedName>
        <fullName evidence="4">Peptidase C13</fullName>
    </recommendedName>
</protein>
<name>A0A848H2W8_9BURK</name>
<comment type="caution">
    <text evidence="2">The sequence shown here is derived from an EMBL/GenBank/DDBJ whole genome shotgun (WGS) entry which is preliminary data.</text>
</comment>